<evidence type="ECO:0000256" key="6">
    <source>
        <dbReference type="PIRSR" id="PIRSR602129-50"/>
    </source>
</evidence>
<dbReference type="Pfam" id="PF00282">
    <property type="entry name" value="Pyridoxal_deC"/>
    <property type="match status" value="1"/>
</dbReference>
<proteinExistence type="inferred from homology"/>
<comment type="cofactor">
    <cofactor evidence="1 6 7">
        <name>pyridoxal 5'-phosphate</name>
        <dbReference type="ChEBI" id="CHEBI:597326"/>
    </cofactor>
</comment>
<dbReference type="InterPro" id="IPR015421">
    <property type="entry name" value="PyrdxlP-dep_Trfase_major"/>
</dbReference>
<keyword evidence="9" id="KW-1185">Reference proteome</keyword>
<evidence type="ECO:0000256" key="4">
    <source>
        <dbReference type="ARBA" id="ARBA00022898"/>
    </source>
</evidence>
<reference evidence="8" key="1">
    <citation type="journal article" date="2021" name="Nat. Commun.">
        <title>Genetic determinants of endophytism in the Arabidopsis root mycobiome.</title>
        <authorList>
            <person name="Mesny F."/>
            <person name="Miyauchi S."/>
            <person name="Thiergart T."/>
            <person name="Pickel B."/>
            <person name="Atanasova L."/>
            <person name="Karlsson M."/>
            <person name="Huettel B."/>
            <person name="Barry K.W."/>
            <person name="Haridas S."/>
            <person name="Chen C."/>
            <person name="Bauer D."/>
            <person name="Andreopoulos W."/>
            <person name="Pangilinan J."/>
            <person name="LaButti K."/>
            <person name="Riley R."/>
            <person name="Lipzen A."/>
            <person name="Clum A."/>
            <person name="Drula E."/>
            <person name="Henrissat B."/>
            <person name="Kohler A."/>
            <person name="Grigoriev I.V."/>
            <person name="Martin F.M."/>
            <person name="Hacquard S."/>
        </authorList>
    </citation>
    <scope>NUCLEOTIDE SEQUENCE</scope>
    <source>
        <strain evidence="8">MPI-CAGE-CH-0230</strain>
    </source>
</reference>
<feature type="modified residue" description="N6-(pyridoxal phosphate)lysine" evidence="6">
    <location>
        <position position="354"/>
    </location>
</feature>
<keyword evidence="4 6" id="KW-0663">Pyridoxal phosphate</keyword>
<dbReference type="GO" id="GO:0019752">
    <property type="term" value="P:carboxylic acid metabolic process"/>
    <property type="evidence" value="ECO:0007669"/>
    <property type="project" value="InterPro"/>
</dbReference>
<dbReference type="Gene3D" id="3.90.1150.170">
    <property type="match status" value="1"/>
</dbReference>
<name>A0A9P9BLU5_9PEZI</name>
<gene>
    <name evidence="8" type="ORF">B0I36DRAFT_367139</name>
</gene>
<evidence type="ECO:0000256" key="7">
    <source>
        <dbReference type="RuleBase" id="RU000382"/>
    </source>
</evidence>
<accession>A0A9P9BLU5</accession>
<dbReference type="GO" id="GO:0016831">
    <property type="term" value="F:carboxy-lyase activity"/>
    <property type="evidence" value="ECO:0007669"/>
    <property type="project" value="UniProtKB-KW"/>
</dbReference>
<dbReference type="PANTHER" id="PTHR45677:SF8">
    <property type="entry name" value="CYSTEINE SULFINIC ACID DECARBOXYLASE"/>
    <property type="match status" value="1"/>
</dbReference>
<dbReference type="SUPFAM" id="SSF53383">
    <property type="entry name" value="PLP-dependent transferases"/>
    <property type="match status" value="1"/>
</dbReference>
<evidence type="ECO:0000256" key="2">
    <source>
        <dbReference type="ARBA" id="ARBA00009533"/>
    </source>
</evidence>
<dbReference type="Gene3D" id="3.40.640.10">
    <property type="entry name" value="Type I PLP-dependent aspartate aminotransferase-like (Major domain)"/>
    <property type="match status" value="1"/>
</dbReference>
<comment type="caution">
    <text evidence="8">The sequence shown here is derived from an EMBL/GenBank/DDBJ whole genome shotgun (WGS) entry which is preliminary data.</text>
</comment>
<dbReference type="InterPro" id="IPR002129">
    <property type="entry name" value="PyrdxlP-dep_de-COase"/>
</dbReference>
<keyword evidence="5 7" id="KW-0456">Lyase</keyword>
<organism evidence="8 9">
    <name type="scientific">Microdochium trichocladiopsis</name>
    <dbReference type="NCBI Taxonomy" id="1682393"/>
    <lineage>
        <taxon>Eukaryota</taxon>
        <taxon>Fungi</taxon>
        <taxon>Dikarya</taxon>
        <taxon>Ascomycota</taxon>
        <taxon>Pezizomycotina</taxon>
        <taxon>Sordariomycetes</taxon>
        <taxon>Xylariomycetidae</taxon>
        <taxon>Xylariales</taxon>
        <taxon>Microdochiaceae</taxon>
        <taxon>Microdochium</taxon>
    </lineage>
</organism>
<evidence type="ECO:0000313" key="8">
    <source>
        <dbReference type="EMBL" id="KAH7025272.1"/>
    </source>
</evidence>
<comment type="similarity">
    <text evidence="2 7">Belongs to the group II decarboxylase family.</text>
</comment>
<dbReference type="Proteomes" id="UP000756346">
    <property type="component" value="Unassembled WGS sequence"/>
</dbReference>
<evidence type="ECO:0000256" key="5">
    <source>
        <dbReference type="ARBA" id="ARBA00023239"/>
    </source>
</evidence>
<protein>
    <submittedName>
        <fullName evidence="8">Glutamate decarboxylase</fullName>
    </submittedName>
</protein>
<dbReference type="InterPro" id="IPR015424">
    <property type="entry name" value="PyrdxlP-dep_Trfase"/>
</dbReference>
<dbReference type="AlphaFoldDB" id="A0A9P9BLU5"/>
<keyword evidence="3" id="KW-0210">Decarboxylase</keyword>
<evidence type="ECO:0000256" key="1">
    <source>
        <dbReference type="ARBA" id="ARBA00001933"/>
    </source>
</evidence>
<evidence type="ECO:0000256" key="3">
    <source>
        <dbReference type="ARBA" id="ARBA00022793"/>
    </source>
</evidence>
<evidence type="ECO:0000313" key="9">
    <source>
        <dbReference type="Proteomes" id="UP000756346"/>
    </source>
</evidence>
<dbReference type="EMBL" id="JAGTJQ010000009">
    <property type="protein sequence ID" value="KAH7025272.1"/>
    <property type="molecule type" value="Genomic_DNA"/>
</dbReference>
<sequence>MAPYLSTTESCVSDTTPGLGELVNKQNKITAKRIVATTDEPHGAILSRAGEVGDLIDAVKDLIVPFIRDADEATPSRVRGTPCEPGKNVLVEALQPEELMRRMDVTMPDVQNDGRTGILDLIQLVLKYSVNTWDQGFLDKLCASTDAVGVASELVLAALNTNAHVYRVSPALTIIEKVTAKSLASLFGLVGPHAGGITCQGGSASNMTSLVTARGALYPDTKRVGNGNHRFVVFANEHGHYSIEKAAMACGFGLGSVVPVPADKQGRMDPVALARLVVEAKQSGRTPLYVSATAGTTVLGAYDPLRAVSAVCKEHGMWMHVDASWGGAAVFSAKHRHKLDGTELADSLTFNPHKMLHVPAACSFLLTRDTRVFQRANTLPADYLFHDKAATGEEAETWDMADFTLQCGRRADSLKMALSWTYYGTKGFEAAVDRSFATAAYFASLVDKHPDFKLASHLPLPSLQVCFYYTPGGQLGDDLENTRRTRLMISKLLHRGFMVDRAPGPSGSFFRIAFNLQTLQSTVEGLLVALAEVGKEVVSS</sequence>
<dbReference type="GO" id="GO:0005737">
    <property type="term" value="C:cytoplasm"/>
    <property type="evidence" value="ECO:0007669"/>
    <property type="project" value="TreeGrafter"/>
</dbReference>
<dbReference type="PANTHER" id="PTHR45677">
    <property type="entry name" value="GLUTAMATE DECARBOXYLASE-RELATED"/>
    <property type="match status" value="1"/>
</dbReference>
<dbReference type="OrthoDB" id="392571at2759"/>
<dbReference type="GeneID" id="70188959"/>
<dbReference type="GO" id="GO:0030170">
    <property type="term" value="F:pyridoxal phosphate binding"/>
    <property type="evidence" value="ECO:0007669"/>
    <property type="project" value="InterPro"/>
</dbReference>
<dbReference type="RefSeq" id="XP_046008820.1">
    <property type="nucleotide sequence ID" value="XM_046159413.1"/>
</dbReference>